<dbReference type="RefSeq" id="WP_156435150.1">
    <property type="nucleotide sequence ID" value="NZ_LLYB01000072.1"/>
</dbReference>
<sequence>MESNVVKFPYSVSRRVHSRKPRRSKNGTPEERAAKAAAEVHATAAAVIEISPRVKTGVGHRHAPASFRDFVEKLSQITPEEFPDFIAGLRKLAGLP</sequence>
<dbReference type="EMBL" id="LLYB01000072">
    <property type="protein sequence ID" value="KRR22624.1"/>
    <property type="molecule type" value="Genomic_DNA"/>
</dbReference>
<gene>
    <name evidence="2" type="ORF">CQ14_30930</name>
</gene>
<dbReference type="AlphaFoldDB" id="A0A0R3MXY8"/>
<evidence type="ECO:0000256" key="1">
    <source>
        <dbReference type="SAM" id="MobiDB-lite"/>
    </source>
</evidence>
<proteinExistence type="predicted"/>
<accession>A0A0R3MXY8</accession>
<feature type="region of interest" description="Disordered" evidence="1">
    <location>
        <begin position="1"/>
        <end position="34"/>
    </location>
</feature>
<evidence type="ECO:0000313" key="3">
    <source>
        <dbReference type="Proteomes" id="UP000051660"/>
    </source>
</evidence>
<reference evidence="2 3" key="1">
    <citation type="submission" date="2014-03" db="EMBL/GenBank/DDBJ databases">
        <title>Bradyrhizobium valentinum sp. nov., isolated from effective nodules of Lupinus mariae-josephae, a lupine endemic of basic-lime soils in Eastern Spain.</title>
        <authorList>
            <person name="Duran D."/>
            <person name="Rey L."/>
            <person name="Navarro A."/>
            <person name="Busquets A."/>
            <person name="Imperial J."/>
            <person name="Ruiz-Argueso T."/>
        </authorList>
    </citation>
    <scope>NUCLEOTIDE SEQUENCE [LARGE SCALE GENOMIC DNA]</scope>
    <source>
        <strain evidence="2 3">CCBAU 23086</strain>
    </source>
</reference>
<organism evidence="2 3">
    <name type="scientific">Bradyrhizobium lablabi</name>
    <dbReference type="NCBI Taxonomy" id="722472"/>
    <lineage>
        <taxon>Bacteria</taxon>
        <taxon>Pseudomonadati</taxon>
        <taxon>Pseudomonadota</taxon>
        <taxon>Alphaproteobacteria</taxon>
        <taxon>Hyphomicrobiales</taxon>
        <taxon>Nitrobacteraceae</taxon>
        <taxon>Bradyrhizobium</taxon>
    </lineage>
</organism>
<feature type="compositionally biased region" description="Basic residues" evidence="1">
    <location>
        <begin position="14"/>
        <end position="25"/>
    </location>
</feature>
<dbReference type="Proteomes" id="UP000051660">
    <property type="component" value="Unassembled WGS sequence"/>
</dbReference>
<evidence type="ECO:0000313" key="2">
    <source>
        <dbReference type="EMBL" id="KRR22624.1"/>
    </source>
</evidence>
<name>A0A0R3MXY8_9BRAD</name>
<comment type="caution">
    <text evidence="2">The sequence shown here is derived from an EMBL/GenBank/DDBJ whole genome shotgun (WGS) entry which is preliminary data.</text>
</comment>
<protein>
    <submittedName>
        <fullName evidence="2">Uncharacterized protein</fullName>
    </submittedName>
</protein>